<dbReference type="SUPFAM" id="SSF56112">
    <property type="entry name" value="Protein kinase-like (PK-like)"/>
    <property type="match status" value="1"/>
</dbReference>
<proteinExistence type="predicted"/>
<dbReference type="PROSITE" id="PS00107">
    <property type="entry name" value="PROTEIN_KINASE_ATP"/>
    <property type="match status" value="1"/>
</dbReference>
<evidence type="ECO:0000256" key="6">
    <source>
        <dbReference type="SAM" id="MobiDB-lite"/>
    </source>
</evidence>
<dbReference type="PANTHER" id="PTHR48016">
    <property type="entry name" value="MAP KINASE KINASE KINASE SSK2-RELATED-RELATED"/>
    <property type="match status" value="1"/>
</dbReference>
<keyword evidence="4 5" id="KW-0067">ATP-binding</keyword>
<feature type="domain" description="Protein kinase" evidence="7">
    <location>
        <begin position="92"/>
        <end position="431"/>
    </location>
</feature>
<feature type="compositionally biased region" description="Polar residues" evidence="6">
    <location>
        <begin position="28"/>
        <end position="70"/>
    </location>
</feature>
<keyword evidence="1" id="KW-0808">Transferase</keyword>
<evidence type="ECO:0000313" key="8">
    <source>
        <dbReference type="EMBL" id="CUG89578.1"/>
    </source>
</evidence>
<dbReference type="InterPro" id="IPR011009">
    <property type="entry name" value="Kinase-like_dom_sf"/>
</dbReference>
<accession>A0A0S4JDD3</accession>
<evidence type="ECO:0000256" key="3">
    <source>
        <dbReference type="ARBA" id="ARBA00022777"/>
    </source>
</evidence>
<keyword evidence="9" id="KW-1185">Reference proteome</keyword>
<dbReference type="OrthoDB" id="266718at2759"/>
<dbReference type="VEuPathDB" id="TriTrypDB:BSAL_22150"/>
<evidence type="ECO:0000256" key="5">
    <source>
        <dbReference type="PROSITE-ProRule" id="PRU10141"/>
    </source>
</evidence>
<dbReference type="InterPro" id="IPR000719">
    <property type="entry name" value="Prot_kinase_dom"/>
</dbReference>
<evidence type="ECO:0000256" key="4">
    <source>
        <dbReference type="ARBA" id="ARBA00022840"/>
    </source>
</evidence>
<dbReference type="PANTHER" id="PTHR48016:SF56">
    <property type="entry name" value="MAPKK KINASE"/>
    <property type="match status" value="1"/>
</dbReference>
<organism evidence="8 9">
    <name type="scientific">Bodo saltans</name>
    <name type="common">Flagellated protozoan</name>
    <dbReference type="NCBI Taxonomy" id="75058"/>
    <lineage>
        <taxon>Eukaryota</taxon>
        <taxon>Discoba</taxon>
        <taxon>Euglenozoa</taxon>
        <taxon>Kinetoplastea</taxon>
        <taxon>Metakinetoplastina</taxon>
        <taxon>Eubodonida</taxon>
        <taxon>Bodonidae</taxon>
        <taxon>Bodo</taxon>
    </lineage>
</organism>
<feature type="region of interest" description="Disordered" evidence="6">
    <location>
        <begin position="265"/>
        <end position="302"/>
    </location>
</feature>
<feature type="compositionally biased region" description="Polar residues" evidence="6">
    <location>
        <begin position="278"/>
        <end position="290"/>
    </location>
</feature>
<dbReference type="Proteomes" id="UP000051952">
    <property type="component" value="Unassembled WGS sequence"/>
</dbReference>
<dbReference type="EMBL" id="CYKH01001750">
    <property type="protein sequence ID" value="CUG89578.1"/>
    <property type="molecule type" value="Genomic_DNA"/>
</dbReference>
<keyword evidence="3 8" id="KW-0418">Kinase</keyword>
<dbReference type="AlphaFoldDB" id="A0A0S4JDD3"/>
<feature type="binding site" evidence="5">
    <location>
        <position position="120"/>
    </location>
    <ligand>
        <name>ATP</name>
        <dbReference type="ChEBI" id="CHEBI:30616"/>
    </ligand>
</feature>
<dbReference type="Pfam" id="PF00069">
    <property type="entry name" value="Pkinase"/>
    <property type="match status" value="2"/>
</dbReference>
<feature type="region of interest" description="Disordered" evidence="6">
    <location>
        <begin position="20"/>
        <end position="76"/>
    </location>
</feature>
<protein>
    <submittedName>
        <fullName evidence="8">Protein kinase, putative</fullName>
    </submittedName>
</protein>
<keyword evidence="2 5" id="KW-0547">Nucleotide-binding</keyword>
<dbReference type="GO" id="GO:0004672">
    <property type="term" value="F:protein kinase activity"/>
    <property type="evidence" value="ECO:0007669"/>
    <property type="project" value="InterPro"/>
</dbReference>
<sequence>MTRSEEMEYERPRLLSTLAESIFRGSDRNPSMDQSPFPWSSNRNSVDNTSRKSSNTASMSETPNNQQVPPLSQKGGRVIPVEIVDRKNQTWWRSERLLGQGAFGAVYQGLTQNGALVAMKVLPVNSAEIRLYRSASTATMIPGQRPPLPPHLEEVLKEISLLSQLVHPNIVQYHTSTIMSNYLFIMMEFMSGGTLTRMVQMFGSLPETVVRRFSKDILEGLKFLHSKNIVHRDINPNNVLLTLDGTCKISDFGAAASNLQRRGADAVSRRRFSEETARSSISSGTGTPQFGSPPAASLAQPPHTPVLLVPSSAAAASPLAAPFTGDGQVIGTPLFMAPEAARGNATTASDIWGFGVILCYCFSGTYPYPEQDYSTDVVGFLRRLGNDESYGPRIPREAISNPSVLRVIEQCLQRREELRPTAADILMSPFLIL</sequence>
<dbReference type="GO" id="GO:0005524">
    <property type="term" value="F:ATP binding"/>
    <property type="evidence" value="ECO:0007669"/>
    <property type="project" value="UniProtKB-UniRule"/>
</dbReference>
<evidence type="ECO:0000259" key="7">
    <source>
        <dbReference type="PROSITE" id="PS50011"/>
    </source>
</evidence>
<feature type="compositionally biased region" description="Basic and acidic residues" evidence="6">
    <location>
        <begin position="265"/>
        <end position="277"/>
    </location>
</feature>
<evidence type="ECO:0000313" key="9">
    <source>
        <dbReference type="Proteomes" id="UP000051952"/>
    </source>
</evidence>
<evidence type="ECO:0000256" key="2">
    <source>
        <dbReference type="ARBA" id="ARBA00022741"/>
    </source>
</evidence>
<name>A0A0S4JDD3_BODSA</name>
<gene>
    <name evidence="8" type="ORF">BSAL_22150</name>
</gene>
<dbReference type="PROSITE" id="PS50011">
    <property type="entry name" value="PROTEIN_KINASE_DOM"/>
    <property type="match status" value="1"/>
</dbReference>
<reference evidence="9" key="1">
    <citation type="submission" date="2015-09" db="EMBL/GenBank/DDBJ databases">
        <authorList>
            <consortium name="Pathogen Informatics"/>
        </authorList>
    </citation>
    <scope>NUCLEOTIDE SEQUENCE [LARGE SCALE GENOMIC DNA]</scope>
    <source>
        <strain evidence="9">Lake Konstanz</strain>
    </source>
</reference>
<dbReference type="InterPro" id="IPR050538">
    <property type="entry name" value="MAP_kinase_kinase_kinase"/>
</dbReference>
<evidence type="ECO:0000256" key="1">
    <source>
        <dbReference type="ARBA" id="ARBA00022679"/>
    </source>
</evidence>
<dbReference type="InterPro" id="IPR017441">
    <property type="entry name" value="Protein_kinase_ATP_BS"/>
</dbReference>
<dbReference type="Gene3D" id="1.10.510.10">
    <property type="entry name" value="Transferase(Phosphotransferase) domain 1"/>
    <property type="match status" value="2"/>
</dbReference>